<reference evidence="1" key="1">
    <citation type="journal article" date="2014" name="Int. J. Syst. Evol. Microbiol.">
        <title>Complete genome sequence of Corynebacterium casei LMG S-19264T (=DSM 44701T), isolated from a smear-ripened cheese.</title>
        <authorList>
            <consortium name="US DOE Joint Genome Institute (JGI-PGF)"/>
            <person name="Walter F."/>
            <person name="Albersmeier A."/>
            <person name="Kalinowski J."/>
            <person name="Ruckert C."/>
        </authorList>
    </citation>
    <scope>NUCLEOTIDE SEQUENCE</scope>
    <source>
        <strain evidence="1">JCM 14719</strain>
    </source>
</reference>
<gene>
    <name evidence="1" type="ORF">GCM10007043_11070</name>
</gene>
<accession>A0A8J3BA29</accession>
<sequence length="57" mass="6523">MKVRTLLPDEKIAYRVVYEGSPVLVPVTLPSRENMYYVRLAQVGAWDANGEGYIQHK</sequence>
<protein>
    <submittedName>
        <fullName evidence="1">Uncharacterized protein</fullName>
    </submittedName>
</protein>
<reference evidence="1" key="2">
    <citation type="submission" date="2020-09" db="EMBL/GenBank/DDBJ databases">
        <authorList>
            <person name="Sun Q."/>
            <person name="Ohkuma M."/>
        </authorList>
    </citation>
    <scope>NUCLEOTIDE SEQUENCE</scope>
    <source>
        <strain evidence="1">JCM 14719</strain>
    </source>
</reference>
<organism evidence="1 2">
    <name type="scientific">Calditerricola satsumensis</name>
    <dbReference type="NCBI Taxonomy" id="373054"/>
    <lineage>
        <taxon>Bacteria</taxon>
        <taxon>Bacillati</taxon>
        <taxon>Bacillota</taxon>
        <taxon>Bacilli</taxon>
        <taxon>Bacillales</taxon>
        <taxon>Bacillaceae</taxon>
        <taxon>Calditerricola</taxon>
    </lineage>
</organism>
<evidence type="ECO:0000313" key="2">
    <source>
        <dbReference type="Proteomes" id="UP000637720"/>
    </source>
</evidence>
<comment type="caution">
    <text evidence="1">The sequence shown here is derived from an EMBL/GenBank/DDBJ whole genome shotgun (WGS) entry which is preliminary data.</text>
</comment>
<proteinExistence type="predicted"/>
<evidence type="ECO:0000313" key="1">
    <source>
        <dbReference type="EMBL" id="GGJ98888.1"/>
    </source>
</evidence>
<name>A0A8J3BA29_9BACI</name>
<dbReference type="Proteomes" id="UP000637720">
    <property type="component" value="Unassembled WGS sequence"/>
</dbReference>
<keyword evidence="2" id="KW-1185">Reference proteome</keyword>
<dbReference type="AlphaFoldDB" id="A0A8J3BA29"/>
<dbReference type="EMBL" id="BMOF01000017">
    <property type="protein sequence ID" value="GGJ98888.1"/>
    <property type="molecule type" value="Genomic_DNA"/>
</dbReference>